<dbReference type="KEGG" id="ehx:EMIHUDRAFT_249834"/>
<feature type="domain" description="HRDC" evidence="2">
    <location>
        <begin position="89"/>
        <end position="176"/>
    </location>
</feature>
<dbReference type="PaxDb" id="2903-EOD06503"/>
<sequence>MSLSAYELERLENIRRNHEHLARLGLKDMPAPNVYIEHDPDEDEGRRRRKAQRRPLVLGGRDAAAASASEEEEDPDALPVEREEGLRLTPLERRVYSALREIRNAKARSIQRSMFVVCNNRTMVDMCKRVPSSPKELRQCHGMGEVKGEKRRRKKKARRAVPLDGLSEEELLRMQQELFASARQHVIRLMDEREPAARFFERQIDSSGGCSKTRKRLRDLAATEPDDPAVAWPPLAQRARVV</sequence>
<reference evidence="4" key="1">
    <citation type="journal article" date="2013" name="Nature">
        <title>Pan genome of the phytoplankton Emiliania underpins its global distribution.</title>
        <authorList>
            <person name="Read B.A."/>
            <person name="Kegel J."/>
            <person name="Klute M.J."/>
            <person name="Kuo A."/>
            <person name="Lefebvre S.C."/>
            <person name="Maumus F."/>
            <person name="Mayer C."/>
            <person name="Miller J."/>
            <person name="Monier A."/>
            <person name="Salamov A."/>
            <person name="Young J."/>
            <person name="Aguilar M."/>
            <person name="Claverie J.M."/>
            <person name="Frickenhaus S."/>
            <person name="Gonzalez K."/>
            <person name="Herman E.K."/>
            <person name="Lin Y.C."/>
            <person name="Napier J."/>
            <person name="Ogata H."/>
            <person name="Sarno A.F."/>
            <person name="Shmutz J."/>
            <person name="Schroeder D."/>
            <person name="de Vargas C."/>
            <person name="Verret F."/>
            <person name="von Dassow P."/>
            <person name="Valentin K."/>
            <person name="Van de Peer Y."/>
            <person name="Wheeler G."/>
            <person name="Dacks J.B."/>
            <person name="Delwiche C.F."/>
            <person name="Dyhrman S.T."/>
            <person name="Glockner G."/>
            <person name="John U."/>
            <person name="Richards T."/>
            <person name="Worden A.Z."/>
            <person name="Zhang X."/>
            <person name="Grigoriev I.V."/>
            <person name="Allen A.E."/>
            <person name="Bidle K."/>
            <person name="Borodovsky M."/>
            <person name="Bowler C."/>
            <person name="Brownlee C."/>
            <person name="Cock J.M."/>
            <person name="Elias M."/>
            <person name="Gladyshev V.N."/>
            <person name="Groth M."/>
            <person name="Guda C."/>
            <person name="Hadaegh A."/>
            <person name="Iglesias-Rodriguez M.D."/>
            <person name="Jenkins J."/>
            <person name="Jones B.M."/>
            <person name="Lawson T."/>
            <person name="Leese F."/>
            <person name="Lindquist E."/>
            <person name="Lobanov A."/>
            <person name="Lomsadze A."/>
            <person name="Malik S.B."/>
            <person name="Marsh M.E."/>
            <person name="Mackinder L."/>
            <person name="Mock T."/>
            <person name="Mueller-Roeber B."/>
            <person name="Pagarete A."/>
            <person name="Parker M."/>
            <person name="Probert I."/>
            <person name="Quesneville H."/>
            <person name="Raines C."/>
            <person name="Rensing S.A."/>
            <person name="Riano-Pachon D.M."/>
            <person name="Richier S."/>
            <person name="Rokitta S."/>
            <person name="Shiraiwa Y."/>
            <person name="Soanes D.M."/>
            <person name="van der Giezen M."/>
            <person name="Wahlund T.M."/>
            <person name="Williams B."/>
            <person name="Wilson W."/>
            <person name="Wolfe G."/>
            <person name="Wurch L.L."/>
        </authorList>
    </citation>
    <scope>NUCLEOTIDE SEQUENCE</scope>
</reference>
<evidence type="ECO:0000259" key="2">
    <source>
        <dbReference type="PROSITE" id="PS50967"/>
    </source>
</evidence>
<evidence type="ECO:0000256" key="1">
    <source>
        <dbReference type="SAM" id="MobiDB-lite"/>
    </source>
</evidence>
<dbReference type="GeneID" id="17252653"/>
<dbReference type="Pfam" id="PF00570">
    <property type="entry name" value="HRDC"/>
    <property type="match status" value="1"/>
</dbReference>
<dbReference type="InterPro" id="IPR010997">
    <property type="entry name" value="HRDC-like_sf"/>
</dbReference>
<dbReference type="EnsemblProtists" id="EOD06503">
    <property type="protein sequence ID" value="EOD06503"/>
    <property type="gene ID" value="EMIHUDRAFT_249834"/>
</dbReference>
<dbReference type="RefSeq" id="XP_005758932.1">
    <property type="nucleotide sequence ID" value="XM_005758875.1"/>
</dbReference>
<dbReference type="Gene3D" id="1.10.150.80">
    <property type="entry name" value="HRDC domain"/>
    <property type="match status" value="1"/>
</dbReference>
<keyword evidence="4" id="KW-1185">Reference proteome</keyword>
<evidence type="ECO:0000313" key="4">
    <source>
        <dbReference type="Proteomes" id="UP000013827"/>
    </source>
</evidence>
<dbReference type="PROSITE" id="PS50967">
    <property type="entry name" value="HRDC"/>
    <property type="match status" value="1"/>
</dbReference>
<dbReference type="AlphaFoldDB" id="A0A0D3I5G8"/>
<accession>A0A0D3I5G8</accession>
<proteinExistence type="predicted"/>
<dbReference type="Proteomes" id="UP000013827">
    <property type="component" value="Unassembled WGS sequence"/>
</dbReference>
<dbReference type="SMART" id="SM00341">
    <property type="entry name" value="HRDC"/>
    <property type="match status" value="1"/>
</dbReference>
<dbReference type="InterPro" id="IPR044876">
    <property type="entry name" value="HRDC_dom_sf"/>
</dbReference>
<organism evidence="3 4">
    <name type="scientific">Emiliania huxleyi (strain CCMP1516)</name>
    <dbReference type="NCBI Taxonomy" id="280463"/>
    <lineage>
        <taxon>Eukaryota</taxon>
        <taxon>Haptista</taxon>
        <taxon>Haptophyta</taxon>
        <taxon>Prymnesiophyceae</taxon>
        <taxon>Isochrysidales</taxon>
        <taxon>Noelaerhabdaceae</taxon>
        <taxon>Emiliania</taxon>
    </lineage>
</organism>
<dbReference type="SUPFAM" id="SSF47819">
    <property type="entry name" value="HRDC-like"/>
    <property type="match status" value="1"/>
</dbReference>
<feature type="region of interest" description="Disordered" evidence="1">
    <location>
        <begin position="31"/>
        <end position="84"/>
    </location>
</feature>
<dbReference type="GO" id="GO:0000166">
    <property type="term" value="F:nucleotide binding"/>
    <property type="evidence" value="ECO:0007669"/>
    <property type="project" value="InterPro"/>
</dbReference>
<reference evidence="3" key="2">
    <citation type="submission" date="2024-10" db="UniProtKB">
        <authorList>
            <consortium name="EnsemblProtists"/>
        </authorList>
    </citation>
    <scope>IDENTIFICATION</scope>
</reference>
<protein>
    <recommendedName>
        <fullName evidence="2">HRDC domain-containing protein</fullName>
    </recommendedName>
</protein>
<dbReference type="InterPro" id="IPR002121">
    <property type="entry name" value="HRDC_dom"/>
</dbReference>
<evidence type="ECO:0000313" key="3">
    <source>
        <dbReference type="EnsemblProtists" id="EOD06503"/>
    </source>
</evidence>
<dbReference type="HOGENOM" id="CLU_1149037_0_0_1"/>
<dbReference type="GO" id="GO:0003676">
    <property type="term" value="F:nucleic acid binding"/>
    <property type="evidence" value="ECO:0007669"/>
    <property type="project" value="InterPro"/>
</dbReference>
<name>A0A0D3I5G8_EMIH1</name>